<dbReference type="AlphaFoldDB" id="A0A433SRN1"/>
<name>A0A433SRN1_ELYCH</name>
<comment type="caution">
    <text evidence="1">The sequence shown here is derived from an EMBL/GenBank/DDBJ whole genome shotgun (WGS) entry which is preliminary data.</text>
</comment>
<gene>
    <name evidence="1" type="ORF">EGW08_020304</name>
</gene>
<keyword evidence="2" id="KW-1185">Reference proteome</keyword>
<sequence length="207" mass="22964">MGDDNEESKIVILSVLAITLYLNPISAPNHSVLHTALHRNGDDTSSVAFCSQCYISISIVKLCLPINHVPSWAQSVHCPALPSSCYDPITHGLVSMLTAGSQHQQDQSRPRHRNGSRSSWNEIHNCNFLNDATFGSFQPHYVLKIEIGRSKDLISQSHLDIVRGPLESASLWLIYGTYPSLPSAQAYPDTRLLLLLVKHGKHKTNNF</sequence>
<organism evidence="1 2">
    <name type="scientific">Elysia chlorotica</name>
    <name type="common">Eastern emerald elysia</name>
    <name type="synonym">Sea slug</name>
    <dbReference type="NCBI Taxonomy" id="188477"/>
    <lineage>
        <taxon>Eukaryota</taxon>
        <taxon>Metazoa</taxon>
        <taxon>Spiralia</taxon>
        <taxon>Lophotrochozoa</taxon>
        <taxon>Mollusca</taxon>
        <taxon>Gastropoda</taxon>
        <taxon>Heterobranchia</taxon>
        <taxon>Euthyneura</taxon>
        <taxon>Panpulmonata</taxon>
        <taxon>Sacoglossa</taxon>
        <taxon>Placobranchoidea</taxon>
        <taxon>Plakobranchidae</taxon>
        <taxon>Elysia</taxon>
    </lineage>
</organism>
<dbReference type="Proteomes" id="UP000271974">
    <property type="component" value="Unassembled WGS sequence"/>
</dbReference>
<protein>
    <submittedName>
        <fullName evidence="1">Uncharacterized protein</fullName>
    </submittedName>
</protein>
<proteinExistence type="predicted"/>
<accession>A0A433SRN1</accession>
<evidence type="ECO:0000313" key="2">
    <source>
        <dbReference type="Proteomes" id="UP000271974"/>
    </source>
</evidence>
<evidence type="ECO:0000313" key="1">
    <source>
        <dbReference type="EMBL" id="RUS71929.1"/>
    </source>
</evidence>
<dbReference type="EMBL" id="RQTK01001139">
    <property type="protein sequence ID" value="RUS71929.1"/>
    <property type="molecule type" value="Genomic_DNA"/>
</dbReference>
<reference evidence="1 2" key="1">
    <citation type="submission" date="2019-01" db="EMBL/GenBank/DDBJ databases">
        <title>A draft genome assembly of the solar-powered sea slug Elysia chlorotica.</title>
        <authorList>
            <person name="Cai H."/>
            <person name="Li Q."/>
            <person name="Fang X."/>
            <person name="Li J."/>
            <person name="Curtis N.E."/>
            <person name="Altenburger A."/>
            <person name="Shibata T."/>
            <person name="Feng M."/>
            <person name="Maeda T."/>
            <person name="Schwartz J.A."/>
            <person name="Shigenobu S."/>
            <person name="Lundholm N."/>
            <person name="Nishiyama T."/>
            <person name="Yang H."/>
            <person name="Hasebe M."/>
            <person name="Li S."/>
            <person name="Pierce S.K."/>
            <person name="Wang J."/>
        </authorList>
    </citation>
    <scope>NUCLEOTIDE SEQUENCE [LARGE SCALE GENOMIC DNA]</scope>
    <source>
        <strain evidence="1">EC2010</strain>
        <tissue evidence="1">Whole organism of an adult</tissue>
    </source>
</reference>